<feature type="compositionally biased region" description="Pro residues" evidence="1">
    <location>
        <begin position="293"/>
        <end position="309"/>
    </location>
</feature>
<evidence type="ECO:0000256" key="1">
    <source>
        <dbReference type="SAM" id="MobiDB-lite"/>
    </source>
</evidence>
<accession>A0ABN9S0M3</accession>
<proteinExistence type="predicted"/>
<keyword evidence="3" id="KW-1185">Reference proteome</keyword>
<feature type="non-terminal residue" evidence="2">
    <location>
        <position position="325"/>
    </location>
</feature>
<dbReference type="EMBL" id="CAUYUJ010008868">
    <property type="protein sequence ID" value="CAK0825192.1"/>
    <property type="molecule type" value="Genomic_DNA"/>
</dbReference>
<name>A0ABN9S0M3_9DINO</name>
<feature type="compositionally biased region" description="Basic residues" evidence="1">
    <location>
        <begin position="312"/>
        <end position="325"/>
    </location>
</feature>
<comment type="caution">
    <text evidence="2">The sequence shown here is derived from an EMBL/GenBank/DDBJ whole genome shotgun (WGS) entry which is preliminary data.</text>
</comment>
<feature type="compositionally biased region" description="Polar residues" evidence="1">
    <location>
        <begin position="84"/>
        <end position="103"/>
    </location>
</feature>
<organism evidence="2 3">
    <name type="scientific">Prorocentrum cordatum</name>
    <dbReference type="NCBI Taxonomy" id="2364126"/>
    <lineage>
        <taxon>Eukaryota</taxon>
        <taxon>Sar</taxon>
        <taxon>Alveolata</taxon>
        <taxon>Dinophyceae</taxon>
        <taxon>Prorocentrales</taxon>
        <taxon>Prorocentraceae</taxon>
        <taxon>Prorocentrum</taxon>
    </lineage>
</organism>
<dbReference type="Proteomes" id="UP001189429">
    <property type="component" value="Unassembled WGS sequence"/>
</dbReference>
<sequence length="325" mass="34881">MNRSRYGMGNFACKSNLHEDITKRRDNTDTIEARHLAPTVVDYGAATMQPLEQQAFSRGKWLSRRCRRAAGHNWLRIGHGASHAQRTSGSPSSSKQDTTTDTRSVGLRLPGRATRTEELARHVLHDGHPARDTAELLLLDLLAFGLGLRGERGRETTCAASSPSTGLAAHPASRRGSSAGAEPWASCCPGGPIARGCGETTSWRESRMPGRISPPACGSWQCRAGRQELQRGLRRQLPVLPGACFADASTCAQRSIESIPKAPTSSAASRRRAEGDDAGGTQSAGLPRTGVAPPQPSKACPPPPPPSPSRRPWAKKQRRKLGTRL</sequence>
<feature type="region of interest" description="Disordered" evidence="1">
    <location>
        <begin position="256"/>
        <end position="325"/>
    </location>
</feature>
<gene>
    <name evidence="2" type="ORF">PCOR1329_LOCUS25369</name>
</gene>
<feature type="region of interest" description="Disordered" evidence="1">
    <location>
        <begin position="156"/>
        <end position="182"/>
    </location>
</feature>
<evidence type="ECO:0000313" key="2">
    <source>
        <dbReference type="EMBL" id="CAK0825192.1"/>
    </source>
</evidence>
<protein>
    <submittedName>
        <fullName evidence="2">Uncharacterized protein</fullName>
    </submittedName>
</protein>
<reference evidence="2" key="1">
    <citation type="submission" date="2023-10" db="EMBL/GenBank/DDBJ databases">
        <authorList>
            <person name="Chen Y."/>
            <person name="Shah S."/>
            <person name="Dougan E. K."/>
            <person name="Thang M."/>
            <person name="Chan C."/>
        </authorList>
    </citation>
    <scope>NUCLEOTIDE SEQUENCE [LARGE SCALE GENOMIC DNA]</scope>
</reference>
<evidence type="ECO:0000313" key="3">
    <source>
        <dbReference type="Proteomes" id="UP001189429"/>
    </source>
</evidence>
<feature type="region of interest" description="Disordered" evidence="1">
    <location>
        <begin position="78"/>
        <end position="107"/>
    </location>
</feature>